<organism evidence="2 3">
    <name type="scientific">Neomicrococcus aestuarii</name>
    <dbReference type="NCBI Taxonomy" id="556325"/>
    <lineage>
        <taxon>Bacteria</taxon>
        <taxon>Bacillati</taxon>
        <taxon>Actinomycetota</taxon>
        <taxon>Actinomycetes</taxon>
        <taxon>Micrococcales</taxon>
        <taxon>Micrococcaceae</taxon>
        <taxon>Neomicrococcus</taxon>
    </lineage>
</organism>
<dbReference type="PANTHER" id="PTHR30399:SF1">
    <property type="entry name" value="UTP PYROPHOSPHATASE"/>
    <property type="match status" value="1"/>
</dbReference>
<dbReference type="KEGG" id="nae:BHE16_00145"/>
<dbReference type="STRING" id="556325.BHE16_00145"/>
<keyword evidence="3" id="KW-1185">Reference proteome</keyword>
<dbReference type="EMBL" id="CP018135">
    <property type="protein sequence ID" value="APF39689.1"/>
    <property type="molecule type" value="Genomic_DNA"/>
</dbReference>
<proteinExistence type="predicted"/>
<gene>
    <name evidence="2" type="ORF">BHE16_00145</name>
</gene>
<dbReference type="InterPro" id="IPR002725">
    <property type="entry name" value="YgjP-like_metallopeptidase"/>
</dbReference>
<evidence type="ECO:0000313" key="3">
    <source>
        <dbReference type="Proteomes" id="UP000183530"/>
    </source>
</evidence>
<reference evidence="2 3" key="1">
    <citation type="submission" date="2016-11" db="EMBL/GenBank/DDBJ databases">
        <title>Genome sequencing of Zhihengliuella aestuarii B18 antagonistic to Plasmodiophora brassicae.</title>
        <authorList>
            <person name="Luo Y."/>
        </authorList>
    </citation>
    <scope>NUCLEOTIDE SEQUENCE [LARGE SCALE GENOMIC DNA]</scope>
    <source>
        <strain evidence="2 3">B18</strain>
    </source>
</reference>
<dbReference type="RefSeq" id="WP_071893084.1">
    <property type="nucleotide sequence ID" value="NZ_CP018135.1"/>
</dbReference>
<dbReference type="AlphaFoldDB" id="A0A1L2ZKF4"/>
<name>A0A1L2ZKF4_9MICC</name>
<dbReference type="PANTHER" id="PTHR30399">
    <property type="entry name" value="UNCHARACTERIZED PROTEIN YGJP"/>
    <property type="match status" value="1"/>
</dbReference>
<dbReference type="Proteomes" id="UP000183530">
    <property type="component" value="Chromosome"/>
</dbReference>
<protein>
    <recommendedName>
        <fullName evidence="1">YgjP-like metallopeptidase domain-containing protein</fullName>
    </recommendedName>
</protein>
<dbReference type="Gene3D" id="3.30.2010.10">
    <property type="entry name" value="Metalloproteases ('zincins'), catalytic domain"/>
    <property type="match status" value="1"/>
</dbReference>
<feature type="domain" description="YgjP-like metallopeptidase" evidence="1">
    <location>
        <begin position="87"/>
        <end position="153"/>
    </location>
</feature>
<dbReference type="Pfam" id="PF01863">
    <property type="entry name" value="YgjP-like"/>
    <property type="match status" value="1"/>
</dbReference>
<accession>A0A1L2ZKF4</accession>
<dbReference type="InterPro" id="IPR053136">
    <property type="entry name" value="UTP_pyrophosphatase-like"/>
</dbReference>
<evidence type="ECO:0000259" key="1">
    <source>
        <dbReference type="Pfam" id="PF01863"/>
    </source>
</evidence>
<evidence type="ECO:0000313" key="2">
    <source>
        <dbReference type="EMBL" id="APF39689.1"/>
    </source>
</evidence>
<sequence length="208" mass="23398">MTTATGVRIKIIKSPRRTRSSQARWVSNYVEVRTPSFMSFEATRDVALKLSARVLQKRELKYGEKGKDDLMDRALRLNALYMGGKANPQSVRWVTNQNRRWGSATYSKQSINLSHRLMAMPDWVIDAVLVHELSHLVAPDGHGVAFKARIASYPRMDEADIFLQGFSHGKAFAEWQAQNSGHYHGATLEEAPGIFDDDFLGDDDGDDA</sequence>